<evidence type="ECO:0000313" key="1">
    <source>
        <dbReference type="EMBL" id="RDY07753.1"/>
    </source>
</evidence>
<dbReference type="EMBL" id="QJKJ01001406">
    <property type="protein sequence ID" value="RDY07753.1"/>
    <property type="molecule type" value="Genomic_DNA"/>
</dbReference>
<dbReference type="AlphaFoldDB" id="A0A371HYE5"/>
<comment type="caution">
    <text evidence="1">The sequence shown here is derived from an EMBL/GenBank/DDBJ whole genome shotgun (WGS) entry which is preliminary data.</text>
</comment>
<sequence>MEKACDRFTYVGAFKAQTCQFFGITKYKDSLLPGKFDKEIFYLHIFCDVYGEISISVNQLMLENKWQLISITRRDPPLTHLLFADDALLFCSALEEQM</sequence>
<dbReference type="Proteomes" id="UP000257109">
    <property type="component" value="Unassembled WGS sequence"/>
</dbReference>
<name>A0A371HYE5_MUCPR</name>
<feature type="non-terminal residue" evidence="1">
    <location>
        <position position="1"/>
    </location>
</feature>
<protein>
    <submittedName>
        <fullName evidence="1">Uncharacterized protein</fullName>
    </submittedName>
</protein>
<reference evidence="1" key="1">
    <citation type="submission" date="2018-05" db="EMBL/GenBank/DDBJ databases">
        <title>Draft genome of Mucuna pruriens seed.</title>
        <authorList>
            <person name="Nnadi N.E."/>
            <person name="Vos R."/>
            <person name="Hasami M.H."/>
            <person name="Devisetty U.K."/>
            <person name="Aguiy J.C."/>
        </authorList>
    </citation>
    <scope>NUCLEOTIDE SEQUENCE [LARGE SCALE GENOMIC DNA]</scope>
    <source>
        <strain evidence="1">JCA_2017</strain>
    </source>
</reference>
<evidence type="ECO:0000313" key="2">
    <source>
        <dbReference type="Proteomes" id="UP000257109"/>
    </source>
</evidence>
<organism evidence="1 2">
    <name type="scientific">Mucuna pruriens</name>
    <name type="common">Velvet bean</name>
    <name type="synonym">Dolichos pruriens</name>
    <dbReference type="NCBI Taxonomy" id="157652"/>
    <lineage>
        <taxon>Eukaryota</taxon>
        <taxon>Viridiplantae</taxon>
        <taxon>Streptophyta</taxon>
        <taxon>Embryophyta</taxon>
        <taxon>Tracheophyta</taxon>
        <taxon>Spermatophyta</taxon>
        <taxon>Magnoliopsida</taxon>
        <taxon>eudicotyledons</taxon>
        <taxon>Gunneridae</taxon>
        <taxon>Pentapetalae</taxon>
        <taxon>rosids</taxon>
        <taxon>fabids</taxon>
        <taxon>Fabales</taxon>
        <taxon>Fabaceae</taxon>
        <taxon>Papilionoideae</taxon>
        <taxon>50 kb inversion clade</taxon>
        <taxon>NPAAA clade</taxon>
        <taxon>indigoferoid/millettioid clade</taxon>
        <taxon>Phaseoleae</taxon>
        <taxon>Mucuna</taxon>
    </lineage>
</organism>
<proteinExistence type="predicted"/>
<accession>A0A371HYE5</accession>
<keyword evidence="2" id="KW-1185">Reference proteome</keyword>
<gene>
    <name evidence="1" type="ORF">CR513_08089</name>
</gene>